<dbReference type="RefSeq" id="WP_114847004.1">
    <property type="nucleotide sequence ID" value="NZ_JBHSPE010000010.1"/>
</dbReference>
<dbReference type="InterPro" id="IPR037185">
    <property type="entry name" value="EmrE-like"/>
</dbReference>
<dbReference type="SUPFAM" id="SSF103481">
    <property type="entry name" value="Multidrug resistance efflux transporter EmrE"/>
    <property type="match status" value="2"/>
</dbReference>
<evidence type="ECO:0000256" key="4">
    <source>
        <dbReference type="ARBA" id="ARBA00022989"/>
    </source>
</evidence>
<feature type="transmembrane region" description="Helical" evidence="6">
    <location>
        <begin position="248"/>
        <end position="265"/>
    </location>
</feature>
<feature type="domain" description="EamA" evidence="7">
    <location>
        <begin position="8"/>
        <end position="141"/>
    </location>
</feature>
<feature type="transmembrane region" description="Helical" evidence="6">
    <location>
        <begin position="183"/>
        <end position="203"/>
    </location>
</feature>
<dbReference type="AlphaFoldDB" id="A0A369UHV2"/>
<dbReference type="Proteomes" id="UP000253782">
    <property type="component" value="Unassembled WGS sequence"/>
</dbReference>
<evidence type="ECO:0000256" key="1">
    <source>
        <dbReference type="ARBA" id="ARBA00004141"/>
    </source>
</evidence>
<feature type="transmembrane region" description="Helical" evidence="6">
    <location>
        <begin position="67"/>
        <end position="88"/>
    </location>
</feature>
<dbReference type="Pfam" id="PF00892">
    <property type="entry name" value="EamA"/>
    <property type="match status" value="2"/>
</dbReference>
<gene>
    <name evidence="8" type="ORF">DVJ77_18450</name>
</gene>
<dbReference type="InterPro" id="IPR000620">
    <property type="entry name" value="EamA_dom"/>
</dbReference>
<feature type="transmembrane region" description="Helical" evidence="6">
    <location>
        <begin position="215"/>
        <end position="236"/>
    </location>
</feature>
<evidence type="ECO:0000256" key="5">
    <source>
        <dbReference type="ARBA" id="ARBA00023136"/>
    </source>
</evidence>
<keyword evidence="5 6" id="KW-0472">Membrane</keyword>
<evidence type="ECO:0000259" key="7">
    <source>
        <dbReference type="Pfam" id="PF00892"/>
    </source>
</evidence>
<dbReference type="PANTHER" id="PTHR32322">
    <property type="entry name" value="INNER MEMBRANE TRANSPORTER"/>
    <property type="match status" value="1"/>
</dbReference>
<feature type="transmembrane region" description="Helical" evidence="6">
    <location>
        <begin position="123"/>
        <end position="145"/>
    </location>
</feature>
<proteinExistence type="inferred from homology"/>
<evidence type="ECO:0000256" key="2">
    <source>
        <dbReference type="ARBA" id="ARBA00007362"/>
    </source>
</evidence>
<dbReference type="PANTHER" id="PTHR32322:SF2">
    <property type="entry name" value="EAMA DOMAIN-CONTAINING PROTEIN"/>
    <property type="match status" value="1"/>
</dbReference>
<feature type="transmembrane region" description="Helical" evidence="6">
    <location>
        <begin position="151"/>
        <end position="171"/>
    </location>
</feature>
<feature type="transmembrane region" description="Helical" evidence="6">
    <location>
        <begin position="94"/>
        <end position="116"/>
    </location>
</feature>
<evidence type="ECO:0000313" key="8">
    <source>
        <dbReference type="EMBL" id="RDD80126.1"/>
    </source>
</evidence>
<accession>A0A369UHV2</accession>
<sequence length="298" mass="30523">MTPSRAQIILAFAAMYLVGGSVFLGQRVAMHGGLTAFLTSGVRMAFAGAILLAWSRARGGGLAPRRTWLDLAISGSLLFVGGSALSMIASDRIASGLVALLTATVPFWITIGAALLPSGERPVSLGALGLVLGFAGLAIVIVPTVHGDASASGIAISLISAVAWAAGSLWARHRLRALPAMTIASHQMLFGALPLIAIGLGRGELAQLAPTGDGLLALAYLIVFGNLITYQAFVFLMKHVSPTKVSTYAYINPILAIALGSWLAGEHLPPNGLAGAAAILAGVALANLSTGNRSRRRS</sequence>
<dbReference type="EMBL" id="QQAH01000020">
    <property type="protein sequence ID" value="RDD80126.1"/>
    <property type="molecule type" value="Genomic_DNA"/>
</dbReference>
<keyword evidence="9" id="KW-1185">Reference proteome</keyword>
<name>A0A369UHV2_9GAMM</name>
<dbReference type="InterPro" id="IPR050638">
    <property type="entry name" value="AA-Vitamin_Transporters"/>
</dbReference>
<dbReference type="GO" id="GO:0016020">
    <property type="term" value="C:membrane"/>
    <property type="evidence" value="ECO:0007669"/>
    <property type="project" value="UniProtKB-SubCell"/>
</dbReference>
<feature type="transmembrane region" description="Helical" evidence="6">
    <location>
        <begin position="34"/>
        <end position="55"/>
    </location>
</feature>
<evidence type="ECO:0000256" key="3">
    <source>
        <dbReference type="ARBA" id="ARBA00022692"/>
    </source>
</evidence>
<feature type="transmembrane region" description="Helical" evidence="6">
    <location>
        <begin position="271"/>
        <end position="288"/>
    </location>
</feature>
<comment type="caution">
    <text evidence="8">The sequence shown here is derived from an EMBL/GenBank/DDBJ whole genome shotgun (WGS) entry which is preliminary data.</text>
</comment>
<comment type="subcellular location">
    <subcellularLocation>
        <location evidence="1">Membrane</location>
        <topology evidence="1">Multi-pass membrane protein</topology>
    </subcellularLocation>
</comment>
<keyword evidence="4 6" id="KW-1133">Transmembrane helix</keyword>
<organism evidence="8 9">
    <name type="scientific">Dyella tabacisoli</name>
    <dbReference type="NCBI Taxonomy" id="2282381"/>
    <lineage>
        <taxon>Bacteria</taxon>
        <taxon>Pseudomonadati</taxon>
        <taxon>Pseudomonadota</taxon>
        <taxon>Gammaproteobacteria</taxon>
        <taxon>Lysobacterales</taxon>
        <taxon>Rhodanobacteraceae</taxon>
        <taxon>Dyella</taxon>
    </lineage>
</organism>
<reference evidence="8 9" key="1">
    <citation type="submission" date="2018-07" db="EMBL/GenBank/DDBJ databases">
        <title>Dyella tabacisoli L4-6T, whole genome shotgun sequence.</title>
        <authorList>
            <person name="Zhou X.-K."/>
            <person name="Li W.-J."/>
            <person name="Duan Y.-Q."/>
        </authorList>
    </citation>
    <scope>NUCLEOTIDE SEQUENCE [LARGE SCALE GENOMIC DNA]</scope>
    <source>
        <strain evidence="8 9">L4-6</strain>
    </source>
</reference>
<evidence type="ECO:0000256" key="6">
    <source>
        <dbReference type="SAM" id="Phobius"/>
    </source>
</evidence>
<keyword evidence="3 6" id="KW-0812">Transmembrane</keyword>
<evidence type="ECO:0000313" key="9">
    <source>
        <dbReference type="Proteomes" id="UP000253782"/>
    </source>
</evidence>
<dbReference type="OrthoDB" id="9812547at2"/>
<protein>
    <submittedName>
        <fullName evidence="8">Drug/metabolite exporter YedA</fullName>
    </submittedName>
</protein>
<feature type="domain" description="EamA" evidence="7">
    <location>
        <begin position="152"/>
        <end position="287"/>
    </location>
</feature>
<comment type="similarity">
    <text evidence="2">Belongs to the EamA transporter family.</text>
</comment>